<keyword evidence="3" id="KW-1133">Transmembrane helix</keyword>
<dbReference type="PANTHER" id="PTHR30576:SF0">
    <property type="entry name" value="UNDECAPRENYL-PHOSPHATE N-ACETYLGALACTOSAMINYL 1-PHOSPHATE TRANSFERASE-RELATED"/>
    <property type="match status" value="1"/>
</dbReference>
<keyword evidence="3" id="KW-0472">Membrane</keyword>
<dbReference type="RefSeq" id="WP_061926734.1">
    <property type="nucleotide sequence ID" value="NZ_CP012669.1"/>
</dbReference>
<feature type="domain" description="Bacterial sugar transferase" evidence="4">
    <location>
        <begin position="274"/>
        <end position="461"/>
    </location>
</feature>
<keyword evidence="6" id="KW-1185">Reference proteome</keyword>
<dbReference type="EMBL" id="CP012669">
    <property type="protein sequence ID" value="ALE17662.1"/>
    <property type="molecule type" value="Genomic_DNA"/>
</dbReference>
<feature type="transmembrane region" description="Helical" evidence="3">
    <location>
        <begin position="276"/>
        <end position="298"/>
    </location>
</feature>
<organism evidence="5 6">
    <name type="scientific">Altererythrobacter epoxidivorans</name>
    <dbReference type="NCBI Taxonomy" id="361183"/>
    <lineage>
        <taxon>Bacteria</taxon>
        <taxon>Pseudomonadati</taxon>
        <taxon>Pseudomonadota</taxon>
        <taxon>Alphaproteobacteria</taxon>
        <taxon>Sphingomonadales</taxon>
        <taxon>Erythrobacteraceae</taxon>
        <taxon>Altererythrobacter</taxon>
    </lineage>
</organism>
<protein>
    <submittedName>
        <fullName evidence="5">Glucosyl-isoprenylphosphate transferase</fullName>
    </submittedName>
</protein>
<sequence length="467" mass="51964">MNKPADELVKAIAAQDAASNAAPSLERRRLWLYASLLFGDAILFMLGFALGGLLYEGIWLEQRALMQAQLMLPLFYTIAFYNSTYCARALTDTRYALKRVAITLAISAALLNFIAFYLKTNAVFSRGSFTLGLMFTVALLAAFRIGIVKLVASVWNGQVRNFLVIDDAGPAFALEGSRRLSAAELGLDPESDDPHMLNRLGRILNFQDRVIVTCPPARREGWARRLKAAGVQGEVVSSGAFELGALGVVRYEDQSVATLIVSTGPLGIRARAAKRAFDLTVACTGIVVLFPLLVWAAIRIKLEDGGPIFFVQRRLGRGNRFFNMYKLRTMSVALEDQAGDRSTSRNDSRITRVGRTLRSTSIDELPQLLNVLRGEMSVVGPRPHALGSRANDKFFWDIDSRYWKRHSLKPGLTGLAQVRGQRGSTREEQDLVDRLQSDLEYIAGWSIARDVAIAWRTFRVLRHEQAY</sequence>
<proteinExistence type="inferred from homology"/>
<keyword evidence="3" id="KW-0812">Transmembrane</keyword>
<dbReference type="GO" id="GO:0000271">
    <property type="term" value="P:polysaccharide biosynthetic process"/>
    <property type="evidence" value="ECO:0007669"/>
    <property type="project" value="UniProtKB-KW"/>
</dbReference>
<gene>
    <name evidence="5" type="ORF">AMC99_02387</name>
</gene>
<evidence type="ECO:0000256" key="3">
    <source>
        <dbReference type="SAM" id="Phobius"/>
    </source>
</evidence>
<dbReference type="InterPro" id="IPR003362">
    <property type="entry name" value="Bact_transf"/>
</dbReference>
<feature type="transmembrane region" description="Helical" evidence="3">
    <location>
        <begin position="130"/>
        <end position="152"/>
    </location>
</feature>
<dbReference type="Pfam" id="PF02397">
    <property type="entry name" value="Bac_transf"/>
    <property type="match status" value="1"/>
</dbReference>
<evidence type="ECO:0000256" key="1">
    <source>
        <dbReference type="ARBA" id="ARBA00006464"/>
    </source>
</evidence>
<evidence type="ECO:0000313" key="5">
    <source>
        <dbReference type="EMBL" id="ALE17662.1"/>
    </source>
</evidence>
<evidence type="ECO:0000256" key="2">
    <source>
        <dbReference type="ARBA" id="ARBA00023169"/>
    </source>
</evidence>
<keyword evidence="5" id="KW-0808">Transferase</keyword>
<dbReference type="PANTHER" id="PTHR30576">
    <property type="entry name" value="COLANIC BIOSYNTHESIS UDP-GLUCOSE LIPID CARRIER TRANSFERASE"/>
    <property type="match status" value="1"/>
</dbReference>
<reference evidence="5 6" key="1">
    <citation type="submission" date="2015-09" db="EMBL/GenBank/DDBJ databases">
        <title>Complete genome sequence of a benzo[a]pyrene-degrading bacterium Altererythrobacter epoxidivorans CGMCC 1.7731T.</title>
        <authorList>
            <person name="Li Z."/>
            <person name="Cheng H."/>
            <person name="Huo Y."/>
            <person name="Xu X."/>
        </authorList>
    </citation>
    <scope>NUCLEOTIDE SEQUENCE [LARGE SCALE GENOMIC DNA]</scope>
    <source>
        <strain evidence="5 6">CGMCC 1.7731</strain>
    </source>
</reference>
<evidence type="ECO:0000259" key="4">
    <source>
        <dbReference type="Pfam" id="PF02397"/>
    </source>
</evidence>
<accession>A0A0M3TAU4</accession>
<dbReference type="AlphaFoldDB" id="A0A0M3TAU4"/>
<keyword evidence="2" id="KW-0270">Exopolysaccharide synthesis</keyword>
<dbReference type="GO" id="GO:0016780">
    <property type="term" value="F:phosphotransferase activity, for other substituted phosphate groups"/>
    <property type="evidence" value="ECO:0007669"/>
    <property type="project" value="TreeGrafter"/>
</dbReference>
<feature type="transmembrane region" description="Helical" evidence="3">
    <location>
        <begin position="30"/>
        <end position="50"/>
    </location>
</feature>
<comment type="similarity">
    <text evidence="1">Belongs to the bacterial sugar transferase family.</text>
</comment>
<dbReference type="STRING" id="361183.AMC99_02387"/>
<dbReference type="KEGG" id="aep:AMC99_02387"/>
<dbReference type="OrthoDB" id="9808602at2"/>
<feature type="transmembrane region" description="Helical" evidence="3">
    <location>
        <begin position="100"/>
        <end position="118"/>
    </location>
</feature>
<name>A0A0M3TAU4_9SPHN</name>
<feature type="transmembrane region" description="Helical" evidence="3">
    <location>
        <begin position="70"/>
        <end position="88"/>
    </location>
</feature>
<evidence type="ECO:0000313" key="6">
    <source>
        <dbReference type="Proteomes" id="UP000057938"/>
    </source>
</evidence>
<dbReference type="PATRIC" id="fig|361183.4.peg.2344"/>
<dbReference type="Proteomes" id="UP000057938">
    <property type="component" value="Chromosome"/>
</dbReference>